<dbReference type="InterPro" id="IPR009091">
    <property type="entry name" value="RCC1/BLIP-II"/>
</dbReference>
<dbReference type="HOGENOM" id="CLU_851987_0_0_9"/>
<sequence length="326" mass="36928">MKKKIFREIIISIACALLAVFPSFAQEVNNSVETSIAVKGDNIIYRICIINKQNELWACYGKNNRELLATDVAQVAKGGDVFLKTDGTLWVWTLVSKAEEWALWSSGDVYDYQCVASNLNEIPESYYYDVNSVKQKVSNYKKAVKTVGTTFVIKNDGSLWGWGDNSKAQMGNGLNCGTLVYNHWGVDQGQRDWYTVYCQVEEPVKIMEHVKAVFAAEASYDSQDGIYALKEDGSVWVWGDSRRIQTDETMTLIRGIDSGKEYPRLAEECFQGIKDLKIFVYSFNDINKYCYVKVNNDDTVWVKGEFGIDPVYNDFTLVYGEGLLGE</sequence>
<proteinExistence type="predicted"/>
<feature type="signal peptide" evidence="1">
    <location>
        <begin position="1"/>
        <end position="25"/>
    </location>
</feature>
<evidence type="ECO:0000313" key="2">
    <source>
        <dbReference type="EMBL" id="EHI58848.1"/>
    </source>
</evidence>
<dbReference type="RefSeq" id="WP_006781139.1">
    <property type="nucleotide sequence ID" value="NZ_CP040506.1"/>
</dbReference>
<organism evidence="2 3">
    <name type="scientific">Hungatella hathewayi WAL-18680</name>
    <dbReference type="NCBI Taxonomy" id="742737"/>
    <lineage>
        <taxon>Bacteria</taxon>
        <taxon>Bacillati</taxon>
        <taxon>Bacillota</taxon>
        <taxon>Clostridia</taxon>
        <taxon>Lachnospirales</taxon>
        <taxon>Lachnospiraceae</taxon>
        <taxon>Hungatella</taxon>
    </lineage>
</organism>
<dbReference type="PATRIC" id="fig|742737.3.peg.3133"/>
<evidence type="ECO:0000313" key="3">
    <source>
        <dbReference type="Proteomes" id="UP000005384"/>
    </source>
</evidence>
<keyword evidence="1" id="KW-0732">Signal</keyword>
<dbReference type="SUPFAM" id="SSF50985">
    <property type="entry name" value="RCC1/BLIP-II"/>
    <property type="match status" value="1"/>
</dbReference>
<feature type="chain" id="PRO_5003478777" evidence="1">
    <location>
        <begin position="26"/>
        <end position="326"/>
    </location>
</feature>
<comment type="caution">
    <text evidence="2">The sequence shown here is derived from an EMBL/GenBank/DDBJ whole genome shotgun (WGS) entry which is preliminary data.</text>
</comment>
<dbReference type="AlphaFoldDB" id="G5II32"/>
<protein>
    <submittedName>
        <fullName evidence="2">Uncharacterized protein</fullName>
    </submittedName>
</protein>
<dbReference type="EMBL" id="ADLN01000083">
    <property type="protein sequence ID" value="EHI58848.1"/>
    <property type="molecule type" value="Genomic_DNA"/>
</dbReference>
<name>G5II32_9FIRM</name>
<evidence type="ECO:0000256" key="1">
    <source>
        <dbReference type="SAM" id="SignalP"/>
    </source>
</evidence>
<dbReference type="Proteomes" id="UP000005384">
    <property type="component" value="Unassembled WGS sequence"/>
</dbReference>
<reference evidence="2 3" key="1">
    <citation type="submission" date="2011-08" db="EMBL/GenBank/DDBJ databases">
        <title>The Genome Sequence of Clostridium hathewayi WAL-18680.</title>
        <authorList>
            <consortium name="The Broad Institute Genome Sequencing Platform"/>
            <person name="Earl A."/>
            <person name="Ward D."/>
            <person name="Feldgarden M."/>
            <person name="Gevers D."/>
            <person name="Finegold S.M."/>
            <person name="Summanen P.H."/>
            <person name="Molitoris D.R."/>
            <person name="Song M."/>
            <person name="Daigneault M."/>
            <person name="Allen-Vercoe E."/>
            <person name="Young S.K."/>
            <person name="Zeng Q."/>
            <person name="Gargeya S."/>
            <person name="Fitzgerald M."/>
            <person name="Haas B."/>
            <person name="Abouelleil A."/>
            <person name="Alvarado L."/>
            <person name="Arachchi H.M."/>
            <person name="Berlin A."/>
            <person name="Brown A."/>
            <person name="Chapman S.B."/>
            <person name="Chen Z."/>
            <person name="Dunbar C."/>
            <person name="Freedman E."/>
            <person name="Gearin G."/>
            <person name="Gellesch M."/>
            <person name="Goldberg J."/>
            <person name="Griggs A."/>
            <person name="Gujja S."/>
            <person name="Heiman D."/>
            <person name="Howarth C."/>
            <person name="Larson L."/>
            <person name="Lui A."/>
            <person name="MacDonald P.J.P."/>
            <person name="Montmayeur A."/>
            <person name="Murphy C."/>
            <person name="Neiman D."/>
            <person name="Pearson M."/>
            <person name="Priest M."/>
            <person name="Roberts A."/>
            <person name="Saif S."/>
            <person name="Shea T."/>
            <person name="Shenoy N."/>
            <person name="Sisk P."/>
            <person name="Stolte C."/>
            <person name="Sykes S."/>
            <person name="Wortman J."/>
            <person name="Nusbaum C."/>
            <person name="Birren B."/>
        </authorList>
    </citation>
    <scope>NUCLEOTIDE SEQUENCE [LARGE SCALE GENOMIC DNA]</scope>
    <source>
        <strain evidence="2 3">WAL-18680</strain>
    </source>
</reference>
<accession>G5II32</accession>
<dbReference type="Gene3D" id="2.130.10.30">
    <property type="entry name" value="Regulator of chromosome condensation 1/beta-lactamase-inhibitor protein II"/>
    <property type="match status" value="1"/>
</dbReference>
<gene>
    <name evidence="2" type="ORF">HMPREF9473_03160</name>
</gene>
<keyword evidence="3" id="KW-1185">Reference proteome</keyword>
<dbReference type="OrthoDB" id="27389at2"/>